<dbReference type="EMBL" id="MU001797">
    <property type="protein sequence ID" value="KAF2797837.1"/>
    <property type="molecule type" value="Genomic_DNA"/>
</dbReference>
<dbReference type="AlphaFoldDB" id="A0A6A6XQN1"/>
<reference evidence="2" key="1">
    <citation type="journal article" date="2020" name="Stud. Mycol.">
        <title>101 Dothideomycetes genomes: a test case for predicting lifestyles and emergence of pathogens.</title>
        <authorList>
            <person name="Haridas S."/>
            <person name="Albert R."/>
            <person name="Binder M."/>
            <person name="Bloem J."/>
            <person name="Labutti K."/>
            <person name="Salamov A."/>
            <person name="Andreopoulos B."/>
            <person name="Baker S."/>
            <person name="Barry K."/>
            <person name="Bills G."/>
            <person name="Bluhm B."/>
            <person name="Cannon C."/>
            <person name="Castanera R."/>
            <person name="Culley D."/>
            <person name="Daum C."/>
            <person name="Ezra D."/>
            <person name="Gonzalez J."/>
            <person name="Henrissat B."/>
            <person name="Kuo A."/>
            <person name="Liang C."/>
            <person name="Lipzen A."/>
            <person name="Lutzoni F."/>
            <person name="Magnuson J."/>
            <person name="Mondo S."/>
            <person name="Nolan M."/>
            <person name="Ohm R."/>
            <person name="Pangilinan J."/>
            <person name="Park H.-J."/>
            <person name="Ramirez L."/>
            <person name="Alfaro M."/>
            <person name="Sun H."/>
            <person name="Tritt A."/>
            <person name="Yoshinaga Y."/>
            <person name="Zwiers L.-H."/>
            <person name="Turgeon B."/>
            <person name="Goodwin S."/>
            <person name="Spatafora J."/>
            <person name="Crous P."/>
            <person name="Grigoriev I."/>
        </authorList>
    </citation>
    <scope>NUCLEOTIDE SEQUENCE</scope>
    <source>
        <strain evidence="2">CBS 109.77</strain>
    </source>
</reference>
<keyword evidence="1" id="KW-0175">Coiled coil</keyword>
<feature type="coiled-coil region" evidence="1">
    <location>
        <begin position="315"/>
        <end position="369"/>
    </location>
</feature>
<name>A0A6A6XQN1_9PLEO</name>
<evidence type="ECO:0000313" key="2">
    <source>
        <dbReference type="EMBL" id="KAF2797837.1"/>
    </source>
</evidence>
<proteinExistence type="predicted"/>
<gene>
    <name evidence="2" type="ORF">K505DRAFT_333955</name>
</gene>
<keyword evidence="3" id="KW-1185">Reference proteome</keyword>
<dbReference type="OrthoDB" id="10669428at2759"/>
<accession>A0A6A6XQN1</accession>
<evidence type="ECO:0000313" key="3">
    <source>
        <dbReference type="Proteomes" id="UP000799757"/>
    </source>
</evidence>
<dbReference type="Proteomes" id="UP000799757">
    <property type="component" value="Unassembled WGS sequence"/>
</dbReference>
<evidence type="ECO:0000256" key="1">
    <source>
        <dbReference type="SAM" id="Coils"/>
    </source>
</evidence>
<protein>
    <submittedName>
        <fullName evidence="2">Uncharacterized protein</fullName>
    </submittedName>
</protein>
<sequence>MRLSSQPPLPWTLDTIRKWAKKEFGEDFNAAEAEIMSNDLEFKNSPTKTKTTIRPQGIPAVVYNTLLKIGEITSNTEEQAQNVYAYIHGDNGNQVSYKCKHRDGKWRRLIKEFDTSLIDFEDIFSYLAETRVPETMNARVRATVCYIYLAKGLLTELPFYNSFPNELKNVCGWIARKGRIPPTKQRSGLANLQAGNTLQMNTRIQDRPSILGNRSEPIEHGTAFYNEHGAERTNSDPIPALAEQPHVPNLKRERETDEDNEEQYYTRTRLNIQPIVSETQPNVIGLMNNIILERDNLQEKLLQQKDWATTFRKQNRRLKNDLAATRNLNQEITDLKTANAELNLKLAVIGSLQEENTGLRARIVALERELKDPAAMAEGLAKLLNGNTR</sequence>
<organism evidence="2 3">
    <name type="scientific">Melanomma pulvis-pyrius CBS 109.77</name>
    <dbReference type="NCBI Taxonomy" id="1314802"/>
    <lineage>
        <taxon>Eukaryota</taxon>
        <taxon>Fungi</taxon>
        <taxon>Dikarya</taxon>
        <taxon>Ascomycota</taxon>
        <taxon>Pezizomycotina</taxon>
        <taxon>Dothideomycetes</taxon>
        <taxon>Pleosporomycetidae</taxon>
        <taxon>Pleosporales</taxon>
        <taxon>Melanommataceae</taxon>
        <taxon>Melanomma</taxon>
    </lineage>
</organism>